<dbReference type="Gene3D" id="3.40.50.720">
    <property type="entry name" value="NAD(P)-binding Rossmann-like Domain"/>
    <property type="match status" value="1"/>
</dbReference>
<dbReference type="InterPro" id="IPR052711">
    <property type="entry name" value="Zinc_ADH-like"/>
</dbReference>
<dbReference type="SMART" id="SM00829">
    <property type="entry name" value="PKS_ER"/>
    <property type="match status" value="1"/>
</dbReference>
<evidence type="ECO:0000313" key="3">
    <source>
        <dbReference type="Proteomes" id="UP001140502"/>
    </source>
</evidence>
<dbReference type="Pfam" id="PF00107">
    <property type="entry name" value="ADH_zinc_N"/>
    <property type="match status" value="1"/>
</dbReference>
<dbReference type="InterPro" id="IPR036291">
    <property type="entry name" value="NAD(P)-bd_dom_sf"/>
</dbReference>
<reference evidence="2" key="1">
    <citation type="submission" date="2022-10" db="EMBL/GenBank/DDBJ databases">
        <title>Tapping the CABI collections for fungal endophytes: first genome assemblies for Collariella, Neodidymelliopsis, Ascochyta clinopodiicola, Didymella pomorum, Didymosphaeria variabile, Neocosmospora piperis and Neocucurbitaria cava.</title>
        <authorList>
            <person name="Hill R."/>
        </authorList>
    </citation>
    <scope>NUCLEOTIDE SEQUENCE</scope>
    <source>
        <strain evidence="2">IMI 366586</strain>
    </source>
</reference>
<gene>
    <name evidence="2" type="ORF">N0V84_005912</name>
</gene>
<dbReference type="EMBL" id="JAPEUR010000110">
    <property type="protein sequence ID" value="KAJ4320311.1"/>
    <property type="molecule type" value="Genomic_DNA"/>
</dbReference>
<evidence type="ECO:0000313" key="2">
    <source>
        <dbReference type="EMBL" id="KAJ4320311.1"/>
    </source>
</evidence>
<dbReference type="Pfam" id="PF08240">
    <property type="entry name" value="ADH_N"/>
    <property type="match status" value="1"/>
</dbReference>
<comment type="caution">
    <text evidence="2">The sequence shown here is derived from an EMBL/GenBank/DDBJ whole genome shotgun (WGS) entry which is preliminary data.</text>
</comment>
<keyword evidence="3" id="KW-1185">Reference proteome</keyword>
<dbReference type="CDD" id="cd08276">
    <property type="entry name" value="MDR7"/>
    <property type="match status" value="1"/>
</dbReference>
<organism evidence="2 3">
    <name type="scientific">Fusarium piperis</name>
    <dbReference type="NCBI Taxonomy" id="1435070"/>
    <lineage>
        <taxon>Eukaryota</taxon>
        <taxon>Fungi</taxon>
        <taxon>Dikarya</taxon>
        <taxon>Ascomycota</taxon>
        <taxon>Pezizomycotina</taxon>
        <taxon>Sordariomycetes</taxon>
        <taxon>Hypocreomycetidae</taxon>
        <taxon>Hypocreales</taxon>
        <taxon>Nectriaceae</taxon>
        <taxon>Fusarium</taxon>
        <taxon>Fusarium solani species complex</taxon>
    </lineage>
</organism>
<feature type="domain" description="Enoyl reductase (ER)" evidence="1">
    <location>
        <begin position="34"/>
        <end position="374"/>
    </location>
</feature>
<proteinExistence type="predicted"/>
<dbReference type="OrthoDB" id="3509362at2759"/>
<dbReference type="InterPro" id="IPR020843">
    <property type="entry name" value="ER"/>
</dbReference>
<dbReference type="Proteomes" id="UP001140502">
    <property type="component" value="Unassembled WGS sequence"/>
</dbReference>
<evidence type="ECO:0000259" key="1">
    <source>
        <dbReference type="SMART" id="SM00829"/>
    </source>
</evidence>
<dbReference type="GO" id="GO:0016491">
    <property type="term" value="F:oxidoreductase activity"/>
    <property type="evidence" value="ECO:0007669"/>
    <property type="project" value="InterPro"/>
</dbReference>
<dbReference type="SUPFAM" id="SSF51735">
    <property type="entry name" value="NAD(P)-binding Rossmann-fold domains"/>
    <property type="match status" value="1"/>
</dbReference>
<dbReference type="AlphaFoldDB" id="A0A9W9BNK9"/>
<dbReference type="PANTHER" id="PTHR45033">
    <property type="match status" value="1"/>
</dbReference>
<dbReference type="PANTHER" id="PTHR45033:SF1">
    <property type="entry name" value="OXIDOREDUCTASE (EUROFUNG)"/>
    <property type="match status" value="1"/>
</dbReference>
<dbReference type="InterPro" id="IPR013149">
    <property type="entry name" value="ADH-like_C"/>
</dbReference>
<dbReference type="InterPro" id="IPR013154">
    <property type="entry name" value="ADH-like_N"/>
</dbReference>
<dbReference type="Gene3D" id="3.90.180.10">
    <property type="entry name" value="Medium-chain alcohol dehydrogenases, catalytic domain"/>
    <property type="match status" value="1"/>
</dbReference>
<dbReference type="SUPFAM" id="SSF50129">
    <property type="entry name" value="GroES-like"/>
    <property type="match status" value="1"/>
</dbReference>
<protein>
    <recommendedName>
        <fullName evidence="1">Enoyl reductase (ER) domain-containing protein</fullName>
    </recommendedName>
</protein>
<accession>A0A9W9BNK9</accession>
<sequence>MASFISSLMPFGRSAQTAPALPKTNRQWTTAQDGIDKMTFGEGVVAEPKDGEVLVKIHAVALNYRDTEVIAGDYNHHMSIKDSNPLVPCSDMCGTVIVSRSSRFKAGTRVMSIFNQTHLTGQVTEADLASGLGLPLSGVLTEYRCFPADGLVPAPAYMSDEEAACLPISSVTAWMCINGMRPMGQPADGSKKKETVLLQGTGGVSVAGLQIAKAAGLGAIITSSSDDKLERAKKDLGADTGINYRTHWEWQDPVMKATSGLGADIIFDTGGSRTLRKSFESVAFGGLINCIGYLSGKEEEQDAGGKVSVSVLALRRNVTLKGILNGPRDRFEEMVAFYEKHKIKPVVCKVFEMDKADEAVKFLAEGGHFGKVVVRVAKE</sequence>
<name>A0A9W9BNK9_9HYPO</name>
<dbReference type="InterPro" id="IPR011032">
    <property type="entry name" value="GroES-like_sf"/>
</dbReference>